<evidence type="ECO:0000313" key="1">
    <source>
        <dbReference type="EMBL" id="RNA42269.1"/>
    </source>
</evidence>
<organism evidence="1 2">
    <name type="scientific">Brachionus plicatilis</name>
    <name type="common">Marine rotifer</name>
    <name type="synonym">Brachionus muelleri</name>
    <dbReference type="NCBI Taxonomy" id="10195"/>
    <lineage>
        <taxon>Eukaryota</taxon>
        <taxon>Metazoa</taxon>
        <taxon>Spiralia</taxon>
        <taxon>Gnathifera</taxon>
        <taxon>Rotifera</taxon>
        <taxon>Eurotatoria</taxon>
        <taxon>Monogononta</taxon>
        <taxon>Pseudotrocha</taxon>
        <taxon>Ploima</taxon>
        <taxon>Brachionidae</taxon>
        <taxon>Brachionus</taxon>
    </lineage>
</organism>
<proteinExistence type="predicted"/>
<accession>A0A3M7T2Z1</accession>
<protein>
    <submittedName>
        <fullName evidence="1">Uncharacterized protein</fullName>
    </submittedName>
</protein>
<keyword evidence="2" id="KW-1185">Reference proteome</keyword>
<dbReference type="AlphaFoldDB" id="A0A3M7T2Z1"/>
<evidence type="ECO:0000313" key="2">
    <source>
        <dbReference type="Proteomes" id="UP000276133"/>
    </source>
</evidence>
<sequence>MESLAVQINTFLKYIFFDSDSLLLGWENGDACTEGDDTDDMLIWPELDELGVKMVSTESAFDLARSSRPPNAPWASTCIWTGADSLFILVISSFLCAMNASGNGSSWAGSASSKIELCISLRVLSSISLSSSLLYTLVVFSFRPNFQTMYFLSSSEYLA</sequence>
<gene>
    <name evidence="1" type="ORF">BpHYR1_021216</name>
</gene>
<name>A0A3M7T2Z1_BRAPC</name>
<dbReference type="Proteomes" id="UP000276133">
    <property type="component" value="Unassembled WGS sequence"/>
</dbReference>
<dbReference type="EMBL" id="REGN01000388">
    <property type="protein sequence ID" value="RNA42269.1"/>
    <property type="molecule type" value="Genomic_DNA"/>
</dbReference>
<reference evidence="1 2" key="1">
    <citation type="journal article" date="2018" name="Sci. Rep.">
        <title>Genomic signatures of local adaptation to the degree of environmental predictability in rotifers.</title>
        <authorList>
            <person name="Franch-Gras L."/>
            <person name="Hahn C."/>
            <person name="Garcia-Roger E.M."/>
            <person name="Carmona M.J."/>
            <person name="Serra M."/>
            <person name="Gomez A."/>
        </authorList>
    </citation>
    <scope>NUCLEOTIDE SEQUENCE [LARGE SCALE GENOMIC DNA]</scope>
    <source>
        <strain evidence="1">HYR1</strain>
    </source>
</reference>
<comment type="caution">
    <text evidence="1">The sequence shown here is derived from an EMBL/GenBank/DDBJ whole genome shotgun (WGS) entry which is preliminary data.</text>
</comment>